<feature type="region of interest" description="Disordered" evidence="1">
    <location>
        <begin position="63"/>
        <end position="105"/>
    </location>
</feature>
<dbReference type="PANTHER" id="PTHR31755:SF3">
    <property type="entry name" value="EXOCYST COMPLEX COMPONENT SEC6"/>
    <property type="match status" value="1"/>
</dbReference>
<evidence type="ECO:0000256" key="1">
    <source>
        <dbReference type="SAM" id="MobiDB-lite"/>
    </source>
</evidence>
<reference evidence="3" key="1">
    <citation type="journal article" date="2019" name="Curr. Biol.">
        <title>Genome Sequence of Striga asiatica Provides Insight into the Evolution of Plant Parasitism.</title>
        <authorList>
            <person name="Yoshida S."/>
            <person name="Kim S."/>
            <person name="Wafula E.K."/>
            <person name="Tanskanen J."/>
            <person name="Kim Y.M."/>
            <person name="Honaas L."/>
            <person name="Yang Z."/>
            <person name="Spallek T."/>
            <person name="Conn C.E."/>
            <person name="Ichihashi Y."/>
            <person name="Cheong K."/>
            <person name="Cui S."/>
            <person name="Der J.P."/>
            <person name="Gundlach H."/>
            <person name="Jiao Y."/>
            <person name="Hori C."/>
            <person name="Ishida J.K."/>
            <person name="Kasahara H."/>
            <person name="Kiba T."/>
            <person name="Kim M.S."/>
            <person name="Koo N."/>
            <person name="Laohavisit A."/>
            <person name="Lee Y.H."/>
            <person name="Lumba S."/>
            <person name="McCourt P."/>
            <person name="Mortimer J.C."/>
            <person name="Mutuku J.M."/>
            <person name="Nomura T."/>
            <person name="Sasaki-Sekimoto Y."/>
            <person name="Seto Y."/>
            <person name="Wang Y."/>
            <person name="Wakatake T."/>
            <person name="Sakakibara H."/>
            <person name="Demura T."/>
            <person name="Yamaguchi S."/>
            <person name="Yoneyama K."/>
            <person name="Manabe R.I."/>
            <person name="Nelson D.C."/>
            <person name="Schulman A.H."/>
            <person name="Timko M.P."/>
            <person name="dePamphilis C.W."/>
            <person name="Choi D."/>
            <person name="Shirasu K."/>
        </authorList>
    </citation>
    <scope>NUCLEOTIDE SEQUENCE [LARGE SCALE GENOMIC DNA]</scope>
    <source>
        <strain evidence="3">cv. UVA1</strain>
    </source>
</reference>
<dbReference type="AlphaFoldDB" id="A0A5A7PYF4"/>
<feature type="compositionally biased region" description="Low complexity" evidence="1">
    <location>
        <begin position="63"/>
        <end position="78"/>
    </location>
</feature>
<accession>A0A5A7PYF4</accession>
<dbReference type="Proteomes" id="UP000325081">
    <property type="component" value="Unassembled WGS sequence"/>
</dbReference>
<sequence length="435" mass="49384">MELAHFSIATNYVVPPTPPPGPAAGSFSPLPVFPVISRTSGPLLASKSTGFLLRAEKVRSRNSFRAASSSNTAAATNESAREHMSLPAQPDTKTNDESSEDDADELLDDHRMVRICDKLIEVFLFDKPTPSDWRRLLTYSKEWDNIRPHFYKRCQEKADSESDPGMKHNLFRLSRKLKEIDKDIQRNNELLDVIRKSPSEMGEIVARRRKDFTKEFFIHLHTLAESYYDNPTEQNGQVSKLGNTCLAAVEAYDNATESTEALEAAELKFQDIISSSSVEAACRKIDSLAEKNQLDSALLLMITKAWASSKETNLTKDEARDVGYYLYKTSMDHLQKLVPKEIRIVKYLLKIEDPEERMSALNDAFAPGEEREEEGTDVEGLHTTPEKLHAKIRSVVDAYYFSQEGTLEKEARDLVRPEIIQKMEELKKIIQDNFM</sequence>
<dbReference type="InterPro" id="IPR040320">
    <property type="entry name" value="At4g37920-like"/>
</dbReference>
<dbReference type="PANTHER" id="PTHR31755">
    <property type="entry name" value="FOLATE RECEPTOR-LIKE"/>
    <property type="match status" value="1"/>
</dbReference>
<evidence type="ECO:0000313" key="3">
    <source>
        <dbReference type="Proteomes" id="UP000325081"/>
    </source>
</evidence>
<protein>
    <submittedName>
        <fullName evidence="2">Uncharacterized protein</fullName>
    </submittedName>
</protein>
<gene>
    <name evidence="2" type="ORF">STAS_14042</name>
</gene>
<name>A0A5A7PYF4_STRAF</name>
<dbReference type="GO" id="GO:0009941">
    <property type="term" value="C:chloroplast envelope"/>
    <property type="evidence" value="ECO:0007669"/>
    <property type="project" value="TreeGrafter"/>
</dbReference>
<keyword evidence="3" id="KW-1185">Reference proteome</keyword>
<evidence type="ECO:0000313" key="2">
    <source>
        <dbReference type="EMBL" id="GER37628.1"/>
    </source>
</evidence>
<organism evidence="2 3">
    <name type="scientific">Striga asiatica</name>
    <name type="common">Asiatic witchweed</name>
    <name type="synonym">Buchnera asiatica</name>
    <dbReference type="NCBI Taxonomy" id="4170"/>
    <lineage>
        <taxon>Eukaryota</taxon>
        <taxon>Viridiplantae</taxon>
        <taxon>Streptophyta</taxon>
        <taxon>Embryophyta</taxon>
        <taxon>Tracheophyta</taxon>
        <taxon>Spermatophyta</taxon>
        <taxon>Magnoliopsida</taxon>
        <taxon>eudicotyledons</taxon>
        <taxon>Gunneridae</taxon>
        <taxon>Pentapetalae</taxon>
        <taxon>asterids</taxon>
        <taxon>lamiids</taxon>
        <taxon>Lamiales</taxon>
        <taxon>Orobanchaceae</taxon>
        <taxon>Buchnereae</taxon>
        <taxon>Striga</taxon>
    </lineage>
</organism>
<comment type="caution">
    <text evidence="2">The sequence shown here is derived from an EMBL/GenBank/DDBJ whole genome shotgun (WGS) entry which is preliminary data.</text>
</comment>
<dbReference type="GO" id="GO:0009535">
    <property type="term" value="C:chloroplast thylakoid membrane"/>
    <property type="evidence" value="ECO:0007669"/>
    <property type="project" value="TreeGrafter"/>
</dbReference>
<proteinExistence type="predicted"/>
<dbReference type="EMBL" id="BKCP01005405">
    <property type="protein sequence ID" value="GER37628.1"/>
    <property type="molecule type" value="Genomic_DNA"/>
</dbReference>
<dbReference type="OrthoDB" id="509361at2759"/>